<dbReference type="PANTHER" id="PTHR43072">
    <property type="entry name" value="N-ACETYLTRANSFERASE"/>
    <property type="match status" value="1"/>
</dbReference>
<dbReference type="PANTHER" id="PTHR43072:SF23">
    <property type="entry name" value="UPF0039 PROTEIN C11D3.02C"/>
    <property type="match status" value="1"/>
</dbReference>
<name>A0ABR5TPI1_9BACL</name>
<sequence>MEGIMIIEDISEKDIEQALSIYNYYVKNTAITFDYNIQTIDDFKAKVKEISKKYPYLVAKENNKVVGYAYAGPFVGRDAYNHSCELTIYLDNKEKGRGVGKKLYSKMEQILRQMGIMNLYSCIAYPDKDDEYLTSNSRDFHKHLGFTQVGYFNKCGYKFNRFYNMVWMEKIIKNPKDKVKVISYIDLKNLNK</sequence>
<dbReference type="Gene3D" id="3.40.630.30">
    <property type="match status" value="1"/>
</dbReference>
<reference evidence="4 5" key="1">
    <citation type="submission" date="2016-01" db="EMBL/GenBank/DDBJ databases">
        <authorList>
            <person name="Mitreva M."/>
            <person name="Pepin K.H."/>
            <person name="Mihindukulasuriya K.A."/>
            <person name="Fulton R."/>
            <person name="Fronick C."/>
            <person name="O'Laughlin M."/>
            <person name="Miner T."/>
            <person name="Herter B."/>
            <person name="Rosa B.A."/>
            <person name="Cordes M."/>
            <person name="Tomlinson C."/>
            <person name="Wollam A."/>
            <person name="Palsikar V.B."/>
            <person name="Mardis E.R."/>
            <person name="Wilson R.K."/>
        </authorList>
    </citation>
    <scope>NUCLEOTIDE SEQUENCE [LARGE SCALE GENOMIC DNA]</scope>
    <source>
        <strain evidence="4 5">KA00071</strain>
    </source>
</reference>
<keyword evidence="5" id="KW-1185">Reference proteome</keyword>
<dbReference type="InterPro" id="IPR000182">
    <property type="entry name" value="GNAT_dom"/>
</dbReference>
<evidence type="ECO:0000313" key="4">
    <source>
        <dbReference type="EMBL" id="KXB58228.1"/>
    </source>
</evidence>
<comment type="caution">
    <text evidence="4">The sequence shown here is derived from an EMBL/GenBank/DDBJ whole genome shotgun (WGS) entry which is preliminary data.</text>
</comment>
<evidence type="ECO:0000259" key="3">
    <source>
        <dbReference type="PROSITE" id="PS51186"/>
    </source>
</evidence>
<dbReference type="CDD" id="cd04301">
    <property type="entry name" value="NAT_SF"/>
    <property type="match status" value="1"/>
</dbReference>
<feature type="domain" description="N-acetyltransferase" evidence="3">
    <location>
        <begin position="5"/>
        <end position="173"/>
    </location>
</feature>
<dbReference type="PROSITE" id="PS51186">
    <property type="entry name" value="GNAT"/>
    <property type="match status" value="1"/>
</dbReference>
<protein>
    <submittedName>
        <fullName evidence="4">Acetyltransferase, GNAT family</fullName>
    </submittedName>
</protein>
<keyword evidence="2" id="KW-0012">Acyltransferase</keyword>
<organism evidence="4 5">
    <name type="scientific">Gemelliphila asaccharolytica</name>
    <dbReference type="NCBI Taxonomy" id="502393"/>
    <lineage>
        <taxon>Bacteria</taxon>
        <taxon>Bacillati</taxon>
        <taxon>Bacillota</taxon>
        <taxon>Bacilli</taxon>
        <taxon>Bacillales</taxon>
        <taxon>Gemellaceae</taxon>
        <taxon>Gemelliphila</taxon>
    </lineage>
</organism>
<evidence type="ECO:0000256" key="1">
    <source>
        <dbReference type="ARBA" id="ARBA00022679"/>
    </source>
</evidence>
<dbReference type="SUPFAM" id="SSF55729">
    <property type="entry name" value="Acyl-CoA N-acyltransferases (Nat)"/>
    <property type="match status" value="1"/>
</dbReference>
<dbReference type="InterPro" id="IPR016181">
    <property type="entry name" value="Acyl_CoA_acyltransferase"/>
</dbReference>
<gene>
    <name evidence="4" type="ORF">HMPREF1871_00564</name>
</gene>
<accession>A0ABR5TPI1</accession>
<dbReference type="Proteomes" id="UP000070467">
    <property type="component" value="Unassembled WGS sequence"/>
</dbReference>
<keyword evidence="1" id="KW-0808">Transferase</keyword>
<dbReference type="EMBL" id="LSDB01000019">
    <property type="protein sequence ID" value="KXB58228.1"/>
    <property type="molecule type" value="Genomic_DNA"/>
</dbReference>
<evidence type="ECO:0000256" key="2">
    <source>
        <dbReference type="ARBA" id="ARBA00023315"/>
    </source>
</evidence>
<dbReference type="Pfam" id="PF13420">
    <property type="entry name" value="Acetyltransf_4"/>
    <property type="match status" value="1"/>
</dbReference>
<proteinExistence type="predicted"/>
<evidence type="ECO:0000313" key="5">
    <source>
        <dbReference type="Proteomes" id="UP000070467"/>
    </source>
</evidence>